<keyword evidence="3" id="KW-1133">Transmembrane helix</keyword>
<comment type="similarity">
    <text evidence="1">Belongs to the PstS family.</text>
</comment>
<dbReference type="InterPro" id="IPR050962">
    <property type="entry name" value="Phosphate-bind_PstS"/>
</dbReference>
<evidence type="ECO:0000256" key="1">
    <source>
        <dbReference type="ARBA" id="ARBA00008725"/>
    </source>
</evidence>
<feature type="compositionally biased region" description="Gly residues" evidence="2">
    <location>
        <begin position="451"/>
        <end position="477"/>
    </location>
</feature>
<feature type="transmembrane region" description="Helical" evidence="3">
    <location>
        <begin position="537"/>
        <end position="559"/>
    </location>
</feature>
<dbReference type="PANTHER" id="PTHR42996">
    <property type="entry name" value="PHOSPHATE-BINDING PROTEIN PSTS"/>
    <property type="match status" value="1"/>
</dbReference>
<accession>A0ABV6MD75</accession>
<keyword evidence="7" id="KW-1185">Reference proteome</keyword>
<dbReference type="EMBL" id="JBHLUH010000073">
    <property type="protein sequence ID" value="MFC0532546.1"/>
    <property type="molecule type" value="Genomic_DNA"/>
</dbReference>
<feature type="domain" description="PBP" evidence="5">
    <location>
        <begin position="34"/>
        <end position="333"/>
    </location>
</feature>
<organism evidence="6 7">
    <name type="scientific">Phytohabitans kaempferiae</name>
    <dbReference type="NCBI Taxonomy" id="1620943"/>
    <lineage>
        <taxon>Bacteria</taxon>
        <taxon>Bacillati</taxon>
        <taxon>Actinomycetota</taxon>
        <taxon>Actinomycetes</taxon>
        <taxon>Micromonosporales</taxon>
        <taxon>Micromonosporaceae</taxon>
    </lineage>
</organism>
<dbReference type="CDD" id="cd13565">
    <property type="entry name" value="PBP2_PstS"/>
    <property type="match status" value="1"/>
</dbReference>
<evidence type="ECO:0000259" key="5">
    <source>
        <dbReference type="Pfam" id="PF12849"/>
    </source>
</evidence>
<keyword evidence="3" id="KW-0472">Membrane</keyword>
<evidence type="ECO:0000256" key="3">
    <source>
        <dbReference type="SAM" id="Phobius"/>
    </source>
</evidence>
<dbReference type="RefSeq" id="WP_377258809.1">
    <property type="nucleotide sequence ID" value="NZ_JBHLUH010000073.1"/>
</dbReference>
<feature type="compositionally biased region" description="Polar residues" evidence="2">
    <location>
        <begin position="408"/>
        <end position="433"/>
    </location>
</feature>
<protein>
    <submittedName>
        <fullName evidence="6">Phosphate ABC transporter substrate-binding protein PstS</fullName>
    </submittedName>
</protein>
<dbReference type="Gene3D" id="3.40.190.10">
    <property type="entry name" value="Periplasmic binding protein-like II"/>
    <property type="match status" value="2"/>
</dbReference>
<dbReference type="PANTHER" id="PTHR42996:SF1">
    <property type="entry name" value="PHOSPHATE-BINDING PROTEIN PSTS"/>
    <property type="match status" value="1"/>
</dbReference>
<dbReference type="Proteomes" id="UP001589867">
    <property type="component" value="Unassembled WGS sequence"/>
</dbReference>
<proteinExistence type="inferred from homology"/>
<keyword evidence="4" id="KW-0732">Signal</keyword>
<feature type="signal peptide" evidence="4">
    <location>
        <begin position="1"/>
        <end position="36"/>
    </location>
</feature>
<dbReference type="InterPro" id="IPR024370">
    <property type="entry name" value="PBP_domain"/>
</dbReference>
<reference evidence="6 7" key="1">
    <citation type="submission" date="2024-09" db="EMBL/GenBank/DDBJ databases">
        <authorList>
            <person name="Sun Q."/>
            <person name="Mori K."/>
        </authorList>
    </citation>
    <scope>NUCLEOTIDE SEQUENCE [LARGE SCALE GENOMIC DNA]</scope>
    <source>
        <strain evidence="6 7">TBRC 3947</strain>
    </source>
</reference>
<keyword evidence="3" id="KW-0812">Transmembrane</keyword>
<feature type="region of interest" description="Disordered" evidence="2">
    <location>
        <begin position="408"/>
        <end position="520"/>
    </location>
</feature>
<sequence length="569" mass="60430">MTREWTSVTRRLARAATAMLAVLLVVSIAPPEAASAAPRRVPINGAGSTWSANAIDNWRRNIQQRGVVVSYASSGSTDGRNRYRQGTVDFGVSEIPYEMSDRFAGTDPAPSRTYAYMPIVAGGTSFMYNLRIGGRRVTNLRLSGEVIAKIFTGVIKRWNDPAIRADNPGLNLPARSIVPVVRQDGSGTSAQFTLWMSKEYPAIWNAYCAKFDKPSPCGLTSQYPYRANEGFIGQSGSTGVAGYVSQGNAEGAITYVEYSYAINARFPVVKVLNRAGYYTEPTASNVAVALTRARINEDRDSRQFLTQILDDVYRFNDPRTYPLSSYSYMIIPVDRIDVQSMSEDKGYTLGLFAYYFLCEGQQQADVLGYSPLPRNLVEAGIQQIHRVPGAEKRNIDVAGCNNPTFDRNGRNTLLANAPQPSQCDRQGTRQNTAGTGGAREQTPVLAAAQCSGGGGNNNSGGNNNNGGGDNINGGGNNTAGPSPTGSAGPGGATTGPIDPDTGLPVGSDGTGAGDGGQVAAEPVSLEGEGGWRLRHTVMALVAVLLIGLILGPPLLATALRGRREPGGRA</sequence>
<evidence type="ECO:0000313" key="6">
    <source>
        <dbReference type="EMBL" id="MFC0532546.1"/>
    </source>
</evidence>
<name>A0ABV6MD75_9ACTN</name>
<evidence type="ECO:0000313" key="7">
    <source>
        <dbReference type="Proteomes" id="UP001589867"/>
    </source>
</evidence>
<evidence type="ECO:0000256" key="4">
    <source>
        <dbReference type="SAM" id="SignalP"/>
    </source>
</evidence>
<comment type="caution">
    <text evidence="6">The sequence shown here is derived from an EMBL/GenBank/DDBJ whole genome shotgun (WGS) entry which is preliminary data.</text>
</comment>
<dbReference type="SUPFAM" id="SSF53850">
    <property type="entry name" value="Periplasmic binding protein-like II"/>
    <property type="match status" value="1"/>
</dbReference>
<feature type="chain" id="PRO_5045690912" evidence="4">
    <location>
        <begin position="37"/>
        <end position="569"/>
    </location>
</feature>
<evidence type="ECO:0000256" key="2">
    <source>
        <dbReference type="SAM" id="MobiDB-lite"/>
    </source>
</evidence>
<gene>
    <name evidence="6" type="ORF">ACFFIA_33485</name>
</gene>
<dbReference type="Pfam" id="PF12849">
    <property type="entry name" value="PBP_like_2"/>
    <property type="match status" value="1"/>
</dbReference>